<gene>
    <name evidence="2" type="ORF">EVJ58_g9694</name>
</gene>
<accession>A0A4Y9XRQ9</accession>
<feature type="region of interest" description="Disordered" evidence="1">
    <location>
        <begin position="20"/>
        <end position="46"/>
    </location>
</feature>
<dbReference type="AlphaFoldDB" id="A0A4Y9XRQ9"/>
<feature type="compositionally biased region" description="Acidic residues" evidence="1">
    <location>
        <begin position="89"/>
        <end position="98"/>
    </location>
</feature>
<evidence type="ECO:0000313" key="2">
    <source>
        <dbReference type="EMBL" id="TFY53004.1"/>
    </source>
</evidence>
<name>A0A4Y9XRQ9_9APHY</name>
<dbReference type="EMBL" id="SEKV01000885">
    <property type="protein sequence ID" value="TFY53004.1"/>
    <property type="molecule type" value="Genomic_DNA"/>
</dbReference>
<sequence length="157" mass="16426">MSAGEQLTTVYARLDAIIRAQNAKKKNPSMPKYKRANLDRPRDGPPPTAVYSICISRRWMLNNSELAGEVELMTPNPNGWEDNPTDLSSPDEDEDEDGVGGLGERANLPAGPVVEASAPNQESGAEGEMPCVPSKEPGASPGPPGTASAESPGTVAG</sequence>
<feature type="compositionally biased region" description="Low complexity" evidence="1">
    <location>
        <begin position="145"/>
        <end position="157"/>
    </location>
</feature>
<reference evidence="2 3" key="1">
    <citation type="submission" date="2019-01" db="EMBL/GenBank/DDBJ databases">
        <title>Genome sequencing of the rare red list fungi Fomitopsis rosea.</title>
        <authorList>
            <person name="Buettner E."/>
            <person name="Kellner H."/>
        </authorList>
    </citation>
    <scope>NUCLEOTIDE SEQUENCE [LARGE SCALE GENOMIC DNA]</scope>
    <source>
        <strain evidence="2 3">DSM 105464</strain>
    </source>
</reference>
<organism evidence="2 3">
    <name type="scientific">Rhodofomes roseus</name>
    <dbReference type="NCBI Taxonomy" id="34475"/>
    <lineage>
        <taxon>Eukaryota</taxon>
        <taxon>Fungi</taxon>
        <taxon>Dikarya</taxon>
        <taxon>Basidiomycota</taxon>
        <taxon>Agaricomycotina</taxon>
        <taxon>Agaricomycetes</taxon>
        <taxon>Polyporales</taxon>
        <taxon>Rhodofomes</taxon>
    </lineage>
</organism>
<feature type="region of interest" description="Disordered" evidence="1">
    <location>
        <begin position="72"/>
        <end position="157"/>
    </location>
</feature>
<dbReference type="Proteomes" id="UP000298390">
    <property type="component" value="Unassembled WGS sequence"/>
</dbReference>
<proteinExistence type="predicted"/>
<dbReference type="STRING" id="34475.A0A4Y9XRQ9"/>
<protein>
    <submittedName>
        <fullName evidence="2">Uncharacterized protein</fullName>
    </submittedName>
</protein>
<evidence type="ECO:0000256" key="1">
    <source>
        <dbReference type="SAM" id="MobiDB-lite"/>
    </source>
</evidence>
<evidence type="ECO:0000313" key="3">
    <source>
        <dbReference type="Proteomes" id="UP000298390"/>
    </source>
</evidence>
<comment type="caution">
    <text evidence="2">The sequence shown here is derived from an EMBL/GenBank/DDBJ whole genome shotgun (WGS) entry which is preliminary data.</text>
</comment>
<feature type="compositionally biased region" description="Basic residues" evidence="1">
    <location>
        <begin position="22"/>
        <end position="35"/>
    </location>
</feature>